<dbReference type="Proteomes" id="UP000516696">
    <property type="component" value="Chromosome"/>
</dbReference>
<keyword evidence="6" id="KW-1185">Reference proteome</keyword>
<dbReference type="AlphaFoldDB" id="A0A366U999"/>
<keyword evidence="1" id="KW-0175">Coiled coil</keyword>
<evidence type="ECO:0008006" key="9">
    <source>
        <dbReference type="Google" id="ProtNLM"/>
    </source>
</evidence>
<evidence type="ECO:0000313" key="6">
    <source>
        <dbReference type="Proteomes" id="UP000254807"/>
    </source>
</evidence>
<reference evidence="5 6" key="1">
    <citation type="submission" date="2018-06" db="EMBL/GenBank/DDBJ databases">
        <authorList>
            <consortium name="Pathogen Informatics"/>
            <person name="Doyle S."/>
        </authorList>
    </citation>
    <scope>NUCLEOTIDE SEQUENCE [LARGE SCALE GENOMIC DNA]</scope>
    <source>
        <strain evidence="5 6">NCTC12360</strain>
    </source>
</reference>
<gene>
    <name evidence="4" type="ORF">EGM181_09060</name>
    <name evidence="5" type="ORF">NCTC12360_00848</name>
    <name evidence="3" type="ORF">P7E30_09910</name>
</gene>
<dbReference type="EMBL" id="JARPZN010000005">
    <property type="protein sequence ID" value="MDT2690515.1"/>
    <property type="molecule type" value="Genomic_DNA"/>
</dbReference>
<dbReference type="EMBL" id="CP050485">
    <property type="protein sequence ID" value="QOG27382.1"/>
    <property type="molecule type" value="Genomic_DNA"/>
</dbReference>
<name>A0A366U999_ENTGA</name>
<dbReference type="EMBL" id="UFYW01000001">
    <property type="protein sequence ID" value="STD82422.1"/>
    <property type="molecule type" value="Genomic_DNA"/>
</dbReference>
<protein>
    <recommendedName>
        <fullName evidence="9">Viral A-type inclusion protein</fullName>
    </recommendedName>
</protein>
<organism evidence="3 8">
    <name type="scientific">Enterococcus gallinarum</name>
    <dbReference type="NCBI Taxonomy" id="1353"/>
    <lineage>
        <taxon>Bacteria</taxon>
        <taxon>Bacillati</taxon>
        <taxon>Bacillota</taxon>
        <taxon>Bacilli</taxon>
        <taxon>Lactobacillales</taxon>
        <taxon>Enterococcaceae</taxon>
        <taxon>Enterococcus</taxon>
    </lineage>
</organism>
<evidence type="ECO:0000256" key="2">
    <source>
        <dbReference type="SAM" id="MobiDB-lite"/>
    </source>
</evidence>
<feature type="compositionally biased region" description="Basic and acidic residues" evidence="2">
    <location>
        <begin position="1"/>
        <end position="18"/>
    </location>
</feature>
<reference evidence="4 7" key="2">
    <citation type="submission" date="2020-03" db="EMBL/GenBank/DDBJ databases">
        <title>Characterization of ganglioside-mimicking enterococci.</title>
        <authorList>
            <person name="Patry R.T."/>
            <person name="Nothaft H."/>
            <person name="Bridger R."/>
            <person name="Shajahan A."/>
            <person name="Huynh S."/>
            <person name="Sanchez S."/>
            <person name="Azadi P."/>
            <person name="Cooper K."/>
            <person name="Miller W.G."/>
            <person name="Parker C.T."/>
            <person name="Wells L."/>
            <person name="Szymanski C.M."/>
        </authorList>
    </citation>
    <scope>NUCLEOTIDE SEQUENCE [LARGE SCALE GENOMIC DNA]</scope>
    <source>
        <strain evidence="4 7">EGM181</strain>
    </source>
</reference>
<accession>A0A366U999</accession>
<dbReference type="Proteomes" id="UP000254807">
    <property type="component" value="Unassembled WGS sequence"/>
</dbReference>
<evidence type="ECO:0000313" key="7">
    <source>
        <dbReference type="Proteomes" id="UP000516696"/>
    </source>
</evidence>
<evidence type="ECO:0000313" key="4">
    <source>
        <dbReference type="EMBL" id="QOG27382.1"/>
    </source>
</evidence>
<evidence type="ECO:0000313" key="5">
    <source>
        <dbReference type="EMBL" id="STD82422.1"/>
    </source>
</evidence>
<dbReference type="Proteomes" id="UP001183682">
    <property type="component" value="Unassembled WGS sequence"/>
</dbReference>
<dbReference type="RefSeq" id="WP_060814364.1">
    <property type="nucleotide sequence ID" value="NZ_CP050485.1"/>
</dbReference>
<sequence length="293" mass="34561">MTEELKKEQDPVDNERNETSSAVPFTEIKEVASKNIGQMLQDLQAFETAIEKEDIPEIYRIYNGRLHKELKETSNQNHEIDELLARKIHDSFVATFPFMIHADRISPTVHYYKIGEYYHERPTIGIDASVPEIFVIPAIDDEWRKFQRGNRDMLTAIEQQMDNLDAKAIAAQSEIQKLQEEIDRIKRSENELSESKGFFNRGKIDEELESLVQERKKVEAKQKEWSRYSQNEQDVLLEKERLMQQYHALRLKKAIVEKEFRQIDHYFGSLQEMNERLQAFLMSYLGEESIADE</sequence>
<feature type="region of interest" description="Disordered" evidence="2">
    <location>
        <begin position="1"/>
        <end position="25"/>
    </location>
</feature>
<proteinExistence type="predicted"/>
<dbReference type="OrthoDB" id="2191068at2"/>
<evidence type="ECO:0000256" key="1">
    <source>
        <dbReference type="SAM" id="Coils"/>
    </source>
</evidence>
<reference evidence="3" key="3">
    <citation type="submission" date="2023-03" db="EMBL/GenBank/DDBJ databases">
        <authorList>
            <person name="Shen W."/>
            <person name="Cai J."/>
        </authorList>
    </citation>
    <scope>NUCLEOTIDE SEQUENCE</scope>
    <source>
        <strain evidence="3">K69-2</strain>
    </source>
</reference>
<evidence type="ECO:0000313" key="8">
    <source>
        <dbReference type="Proteomes" id="UP001183682"/>
    </source>
</evidence>
<evidence type="ECO:0000313" key="3">
    <source>
        <dbReference type="EMBL" id="MDT2690515.1"/>
    </source>
</evidence>
<feature type="coiled-coil region" evidence="1">
    <location>
        <begin position="154"/>
        <end position="259"/>
    </location>
</feature>